<keyword evidence="1" id="KW-0472">Membrane</keyword>
<keyword evidence="1" id="KW-1133">Transmembrane helix</keyword>
<keyword evidence="1" id="KW-0812">Transmembrane</keyword>
<dbReference type="AlphaFoldDB" id="Q255F9"/>
<name>Q255F9_CHLFF</name>
<dbReference type="STRING" id="264202.gene:10544120"/>
<gene>
    <name evidence="2" type="ordered locus">CF0307</name>
</gene>
<sequence>MHRHNEILILPRRTVQPEPKLNPRRAMCKLNLINLIVDILKLDRMNGLLGKIGITRLSMFVYHGVLMFITIVYISISCVLRVLCMLRCCEGKYHKSREHCCL</sequence>
<dbReference type="EMBL" id="AP006861">
    <property type="protein sequence ID" value="BAE81079.1"/>
    <property type="molecule type" value="Genomic_DNA"/>
</dbReference>
<dbReference type="KEGG" id="cfe:BAE81079.1"/>
<dbReference type="HOGENOM" id="CLU_169496_0_0_0"/>
<accession>Q255F9</accession>
<feature type="transmembrane region" description="Helical" evidence="1">
    <location>
        <begin position="60"/>
        <end position="83"/>
    </location>
</feature>
<evidence type="ECO:0000313" key="2">
    <source>
        <dbReference type="EMBL" id="BAE81079.1"/>
    </source>
</evidence>
<evidence type="ECO:0000313" key="3">
    <source>
        <dbReference type="Proteomes" id="UP000001260"/>
    </source>
</evidence>
<proteinExistence type="predicted"/>
<dbReference type="Proteomes" id="UP000001260">
    <property type="component" value="Chromosome"/>
</dbReference>
<reference evidence="2 3" key="1">
    <citation type="journal article" date="2006" name="DNA Res.">
        <title>Genome sequence of the cat pathogen, Chlamydophila felis.</title>
        <authorList>
            <person name="Azuma Y."/>
            <person name="Hirakawa H."/>
            <person name="Yamashita A."/>
            <person name="Cai Y."/>
            <person name="Rahman M.A."/>
            <person name="Suzuki H."/>
            <person name="Mitaku S."/>
            <person name="Toh H."/>
            <person name="Goto S."/>
            <person name="Murakami T."/>
            <person name="Sugi K."/>
            <person name="Hayashi H."/>
            <person name="Fukushi H."/>
            <person name="Hattori M."/>
            <person name="Kuhara S."/>
            <person name="Shirai M."/>
        </authorList>
    </citation>
    <scope>NUCLEOTIDE SEQUENCE [LARGE SCALE GENOMIC DNA]</scope>
    <source>
        <strain evidence="2 3">Fe/C-56</strain>
    </source>
</reference>
<evidence type="ECO:0000256" key="1">
    <source>
        <dbReference type="SAM" id="Phobius"/>
    </source>
</evidence>
<protein>
    <submittedName>
        <fullName evidence="2">Uncharacterized protein</fullName>
    </submittedName>
</protein>
<organism evidence="2 3">
    <name type="scientific">Chlamydia felis (strain Fe/C-56)</name>
    <name type="common">Chlamydophila felis</name>
    <dbReference type="NCBI Taxonomy" id="264202"/>
    <lineage>
        <taxon>Bacteria</taxon>
        <taxon>Pseudomonadati</taxon>
        <taxon>Chlamydiota</taxon>
        <taxon>Chlamydiia</taxon>
        <taxon>Chlamydiales</taxon>
        <taxon>Chlamydiaceae</taxon>
        <taxon>Chlamydia/Chlamydophila group</taxon>
        <taxon>Chlamydia</taxon>
    </lineage>
</organism>
<keyword evidence="3" id="KW-1185">Reference proteome</keyword>